<sequence>MVATETITINVPIGMSRYLVAGDPESELRRNALLLYPYIYNQTISHGRAAEILGVSKSDLITIYDKLGYSYYDLIQDDLEEDIDTFKKLKGGMYQKIWNIM</sequence>
<comment type="caution">
    <text evidence="1">The sequence shown here is derived from an EMBL/GenBank/DDBJ whole genome shotgun (WGS) entry which is preliminary data.</text>
</comment>
<dbReference type="PATRIC" id="fig|1095750.3.peg.1047"/>
<dbReference type="OrthoDB" id="9796320at2"/>
<name>I0R928_9FIRM</name>
<protein>
    <submittedName>
        <fullName evidence="1">Uncharacterized protein</fullName>
    </submittedName>
</protein>
<accession>I0R928</accession>
<dbReference type="RefSeq" id="WP_008753680.1">
    <property type="nucleotide sequence ID" value="NZ_AJGH01000054.1"/>
</dbReference>
<dbReference type="Proteomes" id="UP000005039">
    <property type="component" value="Unassembled WGS sequence"/>
</dbReference>
<dbReference type="EMBL" id="AJGH01000054">
    <property type="protein sequence ID" value="EIC96186.1"/>
    <property type="molecule type" value="Genomic_DNA"/>
</dbReference>
<proteinExistence type="predicted"/>
<dbReference type="AlphaFoldDB" id="I0R928"/>
<evidence type="ECO:0000313" key="2">
    <source>
        <dbReference type="Proteomes" id="UP000005039"/>
    </source>
</evidence>
<dbReference type="eggNOG" id="ENOG503313C">
    <property type="taxonomic scope" value="Bacteria"/>
</dbReference>
<evidence type="ECO:0000313" key="1">
    <source>
        <dbReference type="EMBL" id="EIC96186.1"/>
    </source>
</evidence>
<organism evidence="1 2">
    <name type="scientific">Lachnoanaerobaculum saburreum F0468</name>
    <dbReference type="NCBI Taxonomy" id="1095750"/>
    <lineage>
        <taxon>Bacteria</taxon>
        <taxon>Bacillati</taxon>
        <taxon>Bacillota</taxon>
        <taxon>Clostridia</taxon>
        <taxon>Lachnospirales</taxon>
        <taxon>Lachnospiraceae</taxon>
        <taxon>Lachnoanaerobaculum</taxon>
    </lineage>
</organism>
<keyword evidence="2" id="KW-1185">Reference proteome</keyword>
<reference evidence="1 2" key="1">
    <citation type="submission" date="2012-03" db="EMBL/GenBank/DDBJ databases">
        <authorList>
            <person name="Durkin A.S."/>
            <person name="McCorrison J."/>
            <person name="Torralba M."/>
            <person name="Gillis M."/>
            <person name="Methe B."/>
            <person name="Sutton G."/>
            <person name="Nelson K.E."/>
        </authorList>
    </citation>
    <scope>NUCLEOTIDE SEQUENCE [LARGE SCALE GENOMIC DNA]</scope>
    <source>
        <strain evidence="1 2">F0468</strain>
    </source>
</reference>
<gene>
    <name evidence="1" type="ORF">HMPREF9970_1045</name>
</gene>